<dbReference type="GO" id="GO:0016787">
    <property type="term" value="F:hydrolase activity"/>
    <property type="evidence" value="ECO:0007669"/>
    <property type="project" value="UniProtKB-KW"/>
</dbReference>
<evidence type="ECO:0000256" key="4">
    <source>
        <dbReference type="SAM" id="Coils"/>
    </source>
</evidence>
<dbReference type="PANTHER" id="PTHR43309:SF5">
    <property type="entry name" value="5-OXOPROLINASE SUBUNIT C"/>
    <property type="match status" value="1"/>
</dbReference>
<evidence type="ECO:0000256" key="3">
    <source>
        <dbReference type="ARBA" id="ARBA00022840"/>
    </source>
</evidence>
<dbReference type="RefSeq" id="WP_100668683.1">
    <property type="nucleotide sequence ID" value="NZ_CP024955.1"/>
</dbReference>
<dbReference type="SMART" id="SM00797">
    <property type="entry name" value="AHS2"/>
    <property type="match status" value="1"/>
</dbReference>
<dbReference type="PANTHER" id="PTHR43309">
    <property type="entry name" value="5-OXOPROLINASE SUBUNIT C"/>
    <property type="match status" value="1"/>
</dbReference>
<dbReference type="Gene3D" id="2.40.100.10">
    <property type="entry name" value="Cyclophilin-like"/>
    <property type="match status" value="1"/>
</dbReference>
<gene>
    <name evidence="6" type="ORF">CVV65_14195</name>
</gene>
<dbReference type="InterPro" id="IPR029000">
    <property type="entry name" value="Cyclophilin-like_dom_sf"/>
</dbReference>
<evidence type="ECO:0000259" key="5">
    <source>
        <dbReference type="SMART" id="SM00797"/>
    </source>
</evidence>
<dbReference type="KEGG" id="kyr:CVV65_14195"/>
<proteinExistence type="predicted"/>
<dbReference type="NCBIfam" id="TIGR00724">
    <property type="entry name" value="urea_amlyse_rel"/>
    <property type="match status" value="1"/>
</dbReference>
<dbReference type="EMBL" id="CP024955">
    <property type="protein sequence ID" value="ATY85930.1"/>
    <property type="molecule type" value="Genomic_DNA"/>
</dbReference>
<sequence length="333" mass="36006">MIRVINPGLLTTVQDGGRYGYQKYGVIVSGAMDGFSLRVANLLVGNPEGAPALEITLVGPRLRFEELSLIAVAGAGLAPRVDGIPVPLWRPVLVHPGAVLDFVAETSGCRMYLGVAGGIAVPQVMGSASTYLRAGIGGYKGRALQAGDDLPLGPPGEWARTVMAMWSSRLRGKSFVAAPWGVDSRLLPKYEPNPRVRAMPGPQFEAFDEEARRKVFEADFVVLPQSDRMGYRLDGTKLALARPIEMISEAVTTGTLQVPPDGRPILLLADHQTMGGYPKIAQVATVDLPVVAQVRPGGRLRFTRIELEDAQRLLRKREEDIGRLRAALCHARI</sequence>
<feature type="domain" description="Carboxyltransferase" evidence="5">
    <location>
        <begin position="23"/>
        <end position="320"/>
    </location>
</feature>
<dbReference type="InterPro" id="IPR003778">
    <property type="entry name" value="CT_A_B"/>
</dbReference>
<dbReference type="Proteomes" id="UP000231932">
    <property type="component" value="Chromosome"/>
</dbReference>
<keyword evidence="4" id="KW-0175">Coiled coil</keyword>
<name>A0A2K8NBC9_9BACL</name>
<accession>A0A2K8NBC9</accession>
<evidence type="ECO:0000313" key="7">
    <source>
        <dbReference type="Proteomes" id="UP000231932"/>
    </source>
</evidence>
<dbReference type="SUPFAM" id="SSF50891">
    <property type="entry name" value="Cyclophilin-like"/>
    <property type="match status" value="1"/>
</dbReference>
<keyword evidence="3" id="KW-0067">ATP-binding</keyword>
<keyword evidence="7" id="KW-1185">Reference proteome</keyword>
<feature type="coiled-coil region" evidence="4">
    <location>
        <begin position="300"/>
        <end position="327"/>
    </location>
</feature>
<evidence type="ECO:0000256" key="1">
    <source>
        <dbReference type="ARBA" id="ARBA00022741"/>
    </source>
</evidence>
<dbReference type="GO" id="GO:0005524">
    <property type="term" value="F:ATP binding"/>
    <property type="evidence" value="ECO:0007669"/>
    <property type="project" value="UniProtKB-KW"/>
</dbReference>
<dbReference type="OrthoDB" id="9782422at2"/>
<dbReference type="Pfam" id="PF02626">
    <property type="entry name" value="CT_A_B"/>
    <property type="match status" value="1"/>
</dbReference>
<keyword evidence="2" id="KW-0378">Hydrolase</keyword>
<dbReference type="InterPro" id="IPR052708">
    <property type="entry name" value="PxpC"/>
</dbReference>
<evidence type="ECO:0000256" key="2">
    <source>
        <dbReference type="ARBA" id="ARBA00022801"/>
    </source>
</evidence>
<keyword evidence="1" id="KW-0547">Nucleotide-binding</keyword>
<protein>
    <submittedName>
        <fullName evidence="6">KipI antagonist</fullName>
    </submittedName>
</protein>
<evidence type="ECO:0000313" key="6">
    <source>
        <dbReference type="EMBL" id="ATY85930.1"/>
    </source>
</evidence>
<dbReference type="AlphaFoldDB" id="A0A2K8NBC9"/>
<reference evidence="7" key="1">
    <citation type="submission" date="2017-11" db="EMBL/GenBank/DDBJ databases">
        <title>Complete Genome Sequence of Kyrpidia sp. Strain EA-1, a thermophilic, hydrogen-oxidizing Bacterium, isolated from the Azores.</title>
        <authorList>
            <person name="Reiner J.E."/>
            <person name="Lapp C.J."/>
            <person name="Bunk B."/>
            <person name="Gescher J."/>
        </authorList>
    </citation>
    <scope>NUCLEOTIDE SEQUENCE [LARGE SCALE GENOMIC DNA]</scope>
    <source>
        <strain evidence="7">EA-1</strain>
    </source>
</reference>
<organism evidence="6 7">
    <name type="scientific">Kyrpidia spormannii</name>
    <dbReference type="NCBI Taxonomy" id="2055160"/>
    <lineage>
        <taxon>Bacteria</taxon>
        <taxon>Bacillati</taxon>
        <taxon>Bacillota</taxon>
        <taxon>Bacilli</taxon>
        <taxon>Bacillales</taxon>
        <taxon>Alicyclobacillaceae</taxon>
        <taxon>Kyrpidia</taxon>
    </lineage>
</organism>